<protein>
    <submittedName>
        <fullName evidence="5">Phosphate ABC transporter substrate-binding protein, PhoT family</fullName>
    </submittedName>
</protein>
<organism evidence="5 6">
    <name type="scientific">Pseudoxanthomonas indica</name>
    <dbReference type="NCBI Taxonomy" id="428993"/>
    <lineage>
        <taxon>Bacteria</taxon>
        <taxon>Pseudomonadati</taxon>
        <taxon>Pseudomonadota</taxon>
        <taxon>Gammaproteobacteria</taxon>
        <taxon>Lysobacterales</taxon>
        <taxon>Lysobacteraceae</taxon>
        <taxon>Pseudoxanthomonas</taxon>
    </lineage>
</organism>
<keyword evidence="1 3" id="KW-0732">Signal</keyword>
<evidence type="ECO:0000259" key="4">
    <source>
        <dbReference type="PROSITE" id="PS51123"/>
    </source>
</evidence>
<evidence type="ECO:0000256" key="3">
    <source>
        <dbReference type="SAM" id="SignalP"/>
    </source>
</evidence>
<evidence type="ECO:0000313" key="5">
    <source>
        <dbReference type="EMBL" id="SKC46759.1"/>
    </source>
</evidence>
<evidence type="ECO:0000256" key="1">
    <source>
        <dbReference type="ARBA" id="ARBA00022729"/>
    </source>
</evidence>
<dbReference type="Pfam" id="PF12849">
    <property type="entry name" value="PBP_like_2"/>
    <property type="match status" value="1"/>
</dbReference>
<keyword evidence="2" id="KW-0472">Membrane</keyword>
<dbReference type="Proteomes" id="UP000190341">
    <property type="component" value="Unassembled WGS sequence"/>
</dbReference>
<name>A0A1T5J5U3_9GAMM</name>
<dbReference type="PANTHER" id="PTHR30570">
    <property type="entry name" value="PERIPLASMIC PHOSPHATE BINDING COMPONENT OF PHOSPHATE ABC TRANSPORTER"/>
    <property type="match status" value="1"/>
</dbReference>
<feature type="domain" description="OmpA-like" evidence="4">
    <location>
        <begin position="324"/>
        <end position="443"/>
    </location>
</feature>
<dbReference type="Gene3D" id="3.30.1330.60">
    <property type="entry name" value="OmpA-like domain"/>
    <property type="match status" value="1"/>
</dbReference>
<dbReference type="SUPFAM" id="SSF103088">
    <property type="entry name" value="OmpA-like"/>
    <property type="match status" value="1"/>
</dbReference>
<dbReference type="Gene3D" id="3.40.190.10">
    <property type="entry name" value="Periplasmic binding protein-like II"/>
    <property type="match status" value="2"/>
</dbReference>
<evidence type="ECO:0000313" key="6">
    <source>
        <dbReference type="Proteomes" id="UP000190341"/>
    </source>
</evidence>
<gene>
    <name evidence="5" type="ORF">SAMN06296058_0546</name>
</gene>
<proteinExistence type="predicted"/>
<keyword evidence="6" id="KW-1185">Reference proteome</keyword>
<reference evidence="5 6" key="1">
    <citation type="submission" date="2017-02" db="EMBL/GenBank/DDBJ databases">
        <authorList>
            <person name="Peterson S.W."/>
        </authorList>
    </citation>
    <scope>NUCLEOTIDE SEQUENCE [LARGE SCALE GENOMIC DNA]</scope>
    <source>
        <strain evidence="5 6">P15</strain>
    </source>
</reference>
<dbReference type="Pfam" id="PF00691">
    <property type="entry name" value="OmpA"/>
    <property type="match status" value="1"/>
</dbReference>
<dbReference type="EMBL" id="FUZV01000001">
    <property type="protein sequence ID" value="SKC46759.1"/>
    <property type="molecule type" value="Genomic_DNA"/>
</dbReference>
<dbReference type="GO" id="GO:0016020">
    <property type="term" value="C:membrane"/>
    <property type="evidence" value="ECO:0007669"/>
    <property type="project" value="UniProtKB-UniRule"/>
</dbReference>
<dbReference type="OrthoDB" id="9790048at2"/>
<dbReference type="InterPro" id="IPR006665">
    <property type="entry name" value="OmpA-like"/>
</dbReference>
<accession>A0A1T5J5U3</accession>
<evidence type="ECO:0000256" key="2">
    <source>
        <dbReference type="PROSITE-ProRule" id="PRU00473"/>
    </source>
</evidence>
<dbReference type="InterPro" id="IPR050811">
    <property type="entry name" value="Phosphate_ABC_transporter"/>
</dbReference>
<dbReference type="PROSITE" id="PS51123">
    <property type="entry name" value="OMPA_2"/>
    <property type="match status" value="1"/>
</dbReference>
<dbReference type="SUPFAM" id="SSF53850">
    <property type="entry name" value="Periplasmic binding protein-like II"/>
    <property type="match status" value="1"/>
</dbReference>
<dbReference type="PANTHER" id="PTHR30570:SF1">
    <property type="entry name" value="PHOSPHATE-BINDING PROTEIN PSTS"/>
    <property type="match status" value="1"/>
</dbReference>
<dbReference type="STRING" id="428993.SAMN06296058_0546"/>
<dbReference type="RefSeq" id="WP_079722935.1">
    <property type="nucleotide sequence ID" value="NZ_BMCL01000003.1"/>
</dbReference>
<feature type="signal peptide" evidence="3">
    <location>
        <begin position="1"/>
        <end position="24"/>
    </location>
</feature>
<dbReference type="InterPro" id="IPR036737">
    <property type="entry name" value="OmpA-like_sf"/>
</dbReference>
<dbReference type="AlphaFoldDB" id="A0A1T5J5U3"/>
<sequence length="443" mass="47774">MYQFCLRAAFAACLVLFAILPAHAQEDAERLRIHGSNTVGQVLLPAMVETWLHDIGYLQIRRKSLGAQRLEIHAVRDGMPLIVEIDRRGSAQGFQALVDGEAEIAMMTREPSAAERDAGWQLGDLQSPDQEFVVALDGLAVVVHRDNPVQGLSVAQLRDVLAGRITDWSQLGGRKAPIQLHLGAEPSGNRDFLKERVMAGTPILGSASTAATLAQAARAVAHEAGGLAVVGVMTAIPAGVRTLAVSDGGIAVLPTRLNVLSEDYPLVRRYRLYGGQLMSALGRSFAQYSITRRAQLAAERAGFLAVTLRPASQATPPDVARPYGAAVAGAERLPLSLRFTPASLTTFFDSRSFNDLDRVVAYLKLPQNRERHATVVGFANQDGSNRLITTVRSNERADAVAEYLVKQGIPVQRSVGVGAMRSLSGGGGEAARFRNERMEVWVR</sequence>
<feature type="chain" id="PRO_5012798226" evidence="3">
    <location>
        <begin position="25"/>
        <end position="443"/>
    </location>
</feature>
<dbReference type="InterPro" id="IPR024370">
    <property type="entry name" value="PBP_domain"/>
</dbReference>